<dbReference type="GO" id="GO:0047661">
    <property type="term" value="F:amino-acid racemase activity"/>
    <property type="evidence" value="ECO:0007669"/>
    <property type="project" value="InterPro"/>
</dbReference>
<dbReference type="EMBL" id="SLZR01000015">
    <property type="protein sequence ID" value="TCS38750.1"/>
    <property type="molecule type" value="Genomic_DNA"/>
</dbReference>
<accession>A0A4V2UJ53</accession>
<sequence>MKKLGLIGGTSWHSTVEYYAMLNQAINDHYGDNTNPPLRLINLNQKQIHDLQRADRWDAIADIVTEAALELQSVGVDGIALCANTPHKVYEQVQAALSTPILHIADAAGAQLRKQGLDTVGLIGTRFTMSEGFIKDRLRDSYQIEALVPSAAGQTEIQDLLYNKLSVGVFDDPTRAIFLEIIDSLTAQGAQAVILGCTEFPILLKDASCSIPLIDTLKCHSEALVRFILDKEM</sequence>
<keyword evidence="2" id="KW-0413">Isomerase</keyword>
<dbReference type="SUPFAM" id="SSF53681">
    <property type="entry name" value="Aspartate/glutamate racemase"/>
    <property type="match status" value="2"/>
</dbReference>
<dbReference type="NCBIfam" id="TIGR00035">
    <property type="entry name" value="asp_race"/>
    <property type="match status" value="1"/>
</dbReference>
<dbReference type="PANTHER" id="PTHR21198">
    <property type="entry name" value="GLUTAMATE RACEMASE"/>
    <property type="match status" value="1"/>
</dbReference>
<evidence type="ECO:0000313" key="4">
    <source>
        <dbReference type="Proteomes" id="UP000295793"/>
    </source>
</evidence>
<comment type="caution">
    <text evidence="3">The sequence shown here is derived from an EMBL/GenBank/DDBJ whole genome shotgun (WGS) entry which is preliminary data.</text>
</comment>
<dbReference type="InterPro" id="IPR015942">
    <property type="entry name" value="Asp/Glu/hydantoin_racemase"/>
</dbReference>
<evidence type="ECO:0000256" key="2">
    <source>
        <dbReference type="ARBA" id="ARBA00023235"/>
    </source>
</evidence>
<dbReference type="InterPro" id="IPR033134">
    <property type="entry name" value="Asp/Glu_racemase_AS_2"/>
</dbReference>
<evidence type="ECO:0000256" key="1">
    <source>
        <dbReference type="ARBA" id="ARBA00007847"/>
    </source>
</evidence>
<protein>
    <submittedName>
        <fullName evidence="3">Aspartate racemase</fullName>
    </submittedName>
</protein>
<dbReference type="RefSeq" id="WP_132702779.1">
    <property type="nucleotide sequence ID" value="NZ_SLZR01000015.1"/>
</dbReference>
<dbReference type="InterPro" id="IPR001920">
    <property type="entry name" value="Asp/Glu_race"/>
</dbReference>
<name>A0A4V2UJ53_9GAMM</name>
<dbReference type="PANTHER" id="PTHR21198:SF7">
    <property type="entry name" value="ASPARTATE-GLUTAMATE RACEMASE FAMILY"/>
    <property type="match status" value="1"/>
</dbReference>
<comment type="similarity">
    <text evidence="1">Belongs to the aspartate/glutamate racemases family.</text>
</comment>
<dbReference type="Proteomes" id="UP000295793">
    <property type="component" value="Unassembled WGS sequence"/>
</dbReference>
<dbReference type="PROSITE" id="PS00924">
    <property type="entry name" value="ASP_GLU_RACEMASE_2"/>
    <property type="match status" value="1"/>
</dbReference>
<reference evidence="3 4" key="1">
    <citation type="submission" date="2019-03" db="EMBL/GenBank/DDBJ databases">
        <title>Genomic Encyclopedia of Archaeal and Bacterial Type Strains, Phase II (KMG-II): from individual species to whole genera.</title>
        <authorList>
            <person name="Goeker M."/>
        </authorList>
    </citation>
    <scope>NUCLEOTIDE SEQUENCE [LARGE SCALE GENOMIC DNA]</scope>
    <source>
        <strain evidence="3 4">DSM 15388</strain>
    </source>
</reference>
<keyword evidence="4" id="KW-1185">Reference proteome</keyword>
<dbReference type="OrthoDB" id="9803739at2"/>
<dbReference type="AlphaFoldDB" id="A0A4V2UJ53"/>
<organism evidence="3 4">
    <name type="scientific">Reinekea marinisedimentorum</name>
    <dbReference type="NCBI Taxonomy" id="230495"/>
    <lineage>
        <taxon>Bacteria</taxon>
        <taxon>Pseudomonadati</taxon>
        <taxon>Pseudomonadota</taxon>
        <taxon>Gammaproteobacteria</taxon>
        <taxon>Oceanospirillales</taxon>
        <taxon>Saccharospirillaceae</taxon>
        <taxon>Reinekea</taxon>
    </lineage>
</organism>
<proteinExistence type="inferred from homology"/>
<gene>
    <name evidence="3" type="ORF">BCF53_11524</name>
</gene>
<dbReference type="Pfam" id="PF01177">
    <property type="entry name" value="Asp_Glu_race"/>
    <property type="match status" value="1"/>
</dbReference>
<dbReference type="InterPro" id="IPR004380">
    <property type="entry name" value="Asp_race"/>
</dbReference>
<evidence type="ECO:0000313" key="3">
    <source>
        <dbReference type="EMBL" id="TCS38750.1"/>
    </source>
</evidence>
<dbReference type="Gene3D" id="3.40.50.1860">
    <property type="match status" value="2"/>
</dbReference>